<proteinExistence type="predicted"/>
<dbReference type="InterPro" id="IPR002049">
    <property type="entry name" value="LE_dom"/>
</dbReference>
<evidence type="ECO:0000259" key="4">
    <source>
        <dbReference type="PROSITE" id="PS50027"/>
    </source>
</evidence>
<dbReference type="SMART" id="SM00180">
    <property type="entry name" value="EGF_Lam"/>
    <property type="match status" value="2"/>
</dbReference>
<evidence type="ECO:0000313" key="5">
    <source>
        <dbReference type="EMBL" id="MEQ2217365.1"/>
    </source>
</evidence>
<dbReference type="InterPro" id="IPR050440">
    <property type="entry name" value="Laminin/Netrin_ECM"/>
</dbReference>
<dbReference type="PANTHER" id="PTHR10574:SF233">
    <property type="entry name" value="LAMININ SUBUNIT BETA-1"/>
    <property type="match status" value="1"/>
</dbReference>
<evidence type="ECO:0000256" key="3">
    <source>
        <dbReference type="PROSITE-ProRule" id="PRU00460"/>
    </source>
</evidence>
<dbReference type="Pfam" id="PF00053">
    <property type="entry name" value="EGF_laminin"/>
    <property type="match status" value="2"/>
</dbReference>
<evidence type="ECO:0000256" key="1">
    <source>
        <dbReference type="ARBA" id="ARBA00023157"/>
    </source>
</evidence>
<organism evidence="5 6">
    <name type="scientific">Xenoophorus captivus</name>
    <dbReference type="NCBI Taxonomy" id="1517983"/>
    <lineage>
        <taxon>Eukaryota</taxon>
        <taxon>Metazoa</taxon>
        <taxon>Chordata</taxon>
        <taxon>Craniata</taxon>
        <taxon>Vertebrata</taxon>
        <taxon>Euteleostomi</taxon>
        <taxon>Actinopterygii</taxon>
        <taxon>Neopterygii</taxon>
        <taxon>Teleostei</taxon>
        <taxon>Neoteleostei</taxon>
        <taxon>Acanthomorphata</taxon>
        <taxon>Ovalentaria</taxon>
        <taxon>Atherinomorphae</taxon>
        <taxon>Cyprinodontiformes</taxon>
        <taxon>Goodeidae</taxon>
        <taxon>Xenoophorus</taxon>
    </lineage>
</organism>
<sequence length="184" mass="20386">MSLKPFLSSPDRRSYWVYIEDAEWNWLLLMGVVVLVAACTCSPLGTTPGGNPCDSETGSCFCKRLVAGRDCNQCVDEHWGLSNDMDGCRPCDCDLGGAIHNRCDQVSGQCVCRDRMFGRRCDQVESGFYFVALDHYTYEAEDAKFGPAIEHLMIQGLNLCTSWKNTLSALRNAVAKYLFPGGSN</sequence>
<keyword evidence="6" id="KW-1185">Reference proteome</keyword>
<dbReference type="Proteomes" id="UP001434883">
    <property type="component" value="Unassembled WGS sequence"/>
</dbReference>
<accession>A0ABV0S9X0</accession>
<comment type="caution">
    <text evidence="3">Lacks conserved residue(s) required for the propagation of feature annotation.</text>
</comment>
<keyword evidence="1 3" id="KW-1015">Disulfide bond</keyword>
<keyword evidence="2 3" id="KW-0424">Laminin EGF-like domain</keyword>
<evidence type="ECO:0000313" key="6">
    <source>
        <dbReference type="Proteomes" id="UP001434883"/>
    </source>
</evidence>
<feature type="disulfide bond" evidence="3">
    <location>
        <begin position="62"/>
        <end position="71"/>
    </location>
</feature>
<dbReference type="PANTHER" id="PTHR10574">
    <property type="entry name" value="NETRIN/LAMININ-RELATED"/>
    <property type="match status" value="1"/>
</dbReference>
<reference evidence="5 6" key="1">
    <citation type="submission" date="2021-06" db="EMBL/GenBank/DDBJ databases">
        <authorList>
            <person name="Palmer J.M."/>
        </authorList>
    </citation>
    <scope>NUCLEOTIDE SEQUENCE [LARGE SCALE GENOMIC DNA]</scope>
    <source>
        <strain evidence="5 6">XC_2019</strain>
        <tissue evidence="5">Muscle</tissue>
    </source>
</reference>
<dbReference type="Gene3D" id="2.10.25.10">
    <property type="entry name" value="Laminin"/>
    <property type="match status" value="2"/>
</dbReference>
<protein>
    <submittedName>
        <fullName evidence="5">Laminin subunit beta-1</fullName>
    </submittedName>
</protein>
<dbReference type="PROSITE" id="PS01248">
    <property type="entry name" value="EGF_LAM_1"/>
    <property type="match status" value="1"/>
</dbReference>
<evidence type="ECO:0000256" key="2">
    <source>
        <dbReference type="ARBA" id="ARBA00023292"/>
    </source>
</evidence>
<dbReference type="SUPFAM" id="SSF57196">
    <property type="entry name" value="EGF/Laminin"/>
    <property type="match status" value="2"/>
</dbReference>
<dbReference type="PROSITE" id="PS50027">
    <property type="entry name" value="EGF_LAM_2"/>
    <property type="match status" value="1"/>
</dbReference>
<name>A0ABV0S9X0_9TELE</name>
<feature type="domain" description="Laminin EGF-like" evidence="4">
    <location>
        <begin position="39"/>
        <end position="90"/>
    </location>
</feature>
<gene>
    <name evidence="5" type="primary">LAMB1_2</name>
    <name evidence="5" type="ORF">XENOCAPTIV_006874</name>
</gene>
<dbReference type="CDD" id="cd00055">
    <property type="entry name" value="EGF_Lam"/>
    <property type="match status" value="2"/>
</dbReference>
<comment type="caution">
    <text evidence="5">The sequence shown here is derived from an EMBL/GenBank/DDBJ whole genome shotgun (WGS) entry which is preliminary data.</text>
</comment>
<feature type="disulfide bond" evidence="3">
    <location>
        <begin position="74"/>
        <end position="88"/>
    </location>
</feature>
<dbReference type="EMBL" id="JAHRIN010075797">
    <property type="protein sequence ID" value="MEQ2217365.1"/>
    <property type="molecule type" value="Genomic_DNA"/>
</dbReference>
<dbReference type="PRINTS" id="PR00011">
    <property type="entry name" value="EGFLAMININ"/>
</dbReference>